<keyword evidence="7" id="KW-0636">Prenylation</keyword>
<proteinExistence type="inferred from homology"/>
<dbReference type="Gene3D" id="3.40.50.300">
    <property type="entry name" value="P-loop containing nucleotide triphosphate hydrolases"/>
    <property type="match status" value="1"/>
</dbReference>
<dbReference type="InterPro" id="IPR005225">
    <property type="entry name" value="Small_GTP-bd"/>
</dbReference>
<dbReference type="PROSITE" id="PS51421">
    <property type="entry name" value="RAS"/>
    <property type="match status" value="1"/>
</dbReference>
<accession>A0A8C5SD83</accession>
<evidence type="ECO:0000256" key="7">
    <source>
        <dbReference type="ARBA" id="ARBA00023289"/>
    </source>
</evidence>
<dbReference type="PANTHER" id="PTHR47980">
    <property type="entry name" value="LD44762P"/>
    <property type="match status" value="1"/>
</dbReference>
<dbReference type="InterPro" id="IPR050305">
    <property type="entry name" value="Small_GTPase_Rab"/>
</dbReference>
<comment type="catalytic activity">
    <reaction evidence="8">
        <text>GTP + H2O = GDP + phosphate + H(+)</text>
        <dbReference type="Rhea" id="RHEA:19669"/>
        <dbReference type="ChEBI" id="CHEBI:15377"/>
        <dbReference type="ChEBI" id="CHEBI:15378"/>
        <dbReference type="ChEBI" id="CHEBI:37565"/>
        <dbReference type="ChEBI" id="CHEBI:43474"/>
        <dbReference type="ChEBI" id="CHEBI:58189"/>
        <dbReference type="EC" id="3.6.5.2"/>
    </reaction>
    <physiologicalReaction direction="left-to-right" evidence="8">
        <dbReference type="Rhea" id="RHEA:19670"/>
    </physiologicalReaction>
</comment>
<dbReference type="GO" id="GO:0016020">
    <property type="term" value="C:membrane"/>
    <property type="evidence" value="ECO:0007669"/>
    <property type="project" value="UniProtKB-SubCell"/>
</dbReference>
<dbReference type="Ensembl" id="ENSLLTT00000017281.1">
    <property type="protein sequence ID" value="ENSLLTP00000016650.1"/>
    <property type="gene ID" value="ENSLLTG00000012696.1"/>
</dbReference>
<dbReference type="PROSITE" id="PS51420">
    <property type="entry name" value="RHO"/>
    <property type="match status" value="1"/>
</dbReference>
<dbReference type="AlphaFoldDB" id="A0A8C5SD83"/>
<feature type="compositionally biased region" description="Polar residues" evidence="9">
    <location>
        <begin position="219"/>
        <end position="228"/>
    </location>
</feature>
<dbReference type="InterPro" id="IPR027417">
    <property type="entry name" value="P-loop_NTPase"/>
</dbReference>
<reference evidence="10" key="2">
    <citation type="submission" date="2025-09" db="UniProtKB">
        <authorList>
            <consortium name="Ensembl"/>
        </authorList>
    </citation>
    <scope>IDENTIFICATION</scope>
</reference>
<dbReference type="SMART" id="SM00175">
    <property type="entry name" value="RAB"/>
    <property type="match status" value="1"/>
</dbReference>
<evidence type="ECO:0000256" key="9">
    <source>
        <dbReference type="SAM" id="MobiDB-lite"/>
    </source>
</evidence>
<keyword evidence="6" id="KW-0449">Lipoprotein</keyword>
<evidence type="ECO:0000256" key="6">
    <source>
        <dbReference type="ARBA" id="ARBA00023288"/>
    </source>
</evidence>
<evidence type="ECO:0000256" key="3">
    <source>
        <dbReference type="ARBA" id="ARBA00011984"/>
    </source>
</evidence>
<dbReference type="NCBIfam" id="TIGR00231">
    <property type="entry name" value="small_GTP"/>
    <property type="match status" value="1"/>
</dbReference>
<name>A0A8C5SD83_LATLA</name>
<evidence type="ECO:0000256" key="2">
    <source>
        <dbReference type="ARBA" id="ARBA00006270"/>
    </source>
</evidence>
<dbReference type="PROSITE" id="PS51419">
    <property type="entry name" value="RAB"/>
    <property type="match status" value="1"/>
</dbReference>
<dbReference type="PRINTS" id="PR00449">
    <property type="entry name" value="RASTRNSFRMNG"/>
</dbReference>
<keyword evidence="4" id="KW-0547">Nucleotide-binding</keyword>
<evidence type="ECO:0000256" key="1">
    <source>
        <dbReference type="ARBA" id="ARBA00004635"/>
    </source>
</evidence>
<sequence>MSSFPSFKCSIKLSVSLNFNYSQMPTLMYIMAIIEILSSTRDEYKETICQGPAEETQVSTVTVSLWATGTNVRRIREESSLQGWDTAGQERYRTITTAYYRGAMGFLLMYDISNQESFNAVQDWATQIKTYSWDNAQVILVGNKCDLEDNRVIPTEDGKRLADELGLEFFEASAKDNINVKQVFERLVDIICEKMNESLDTNSGMNSTNHKNTALKEASASQSNSCSC</sequence>
<keyword evidence="5" id="KW-0342">GTP-binding</keyword>
<dbReference type="Proteomes" id="UP000694406">
    <property type="component" value="Unplaced"/>
</dbReference>
<dbReference type="GO" id="GO:0005525">
    <property type="term" value="F:GTP binding"/>
    <property type="evidence" value="ECO:0007669"/>
    <property type="project" value="UniProtKB-KW"/>
</dbReference>
<feature type="region of interest" description="Disordered" evidence="9">
    <location>
        <begin position="201"/>
        <end position="228"/>
    </location>
</feature>
<protein>
    <recommendedName>
        <fullName evidence="3">small monomeric GTPase</fullName>
        <ecNumber evidence="3">3.6.5.2</ecNumber>
    </recommendedName>
</protein>
<organism evidence="10 11">
    <name type="scientific">Laticauda laticaudata</name>
    <name type="common">Blue-ringed sea krait</name>
    <name type="synonym">Blue-lipped sea krait</name>
    <dbReference type="NCBI Taxonomy" id="8630"/>
    <lineage>
        <taxon>Eukaryota</taxon>
        <taxon>Metazoa</taxon>
        <taxon>Chordata</taxon>
        <taxon>Craniata</taxon>
        <taxon>Vertebrata</taxon>
        <taxon>Euteleostomi</taxon>
        <taxon>Lepidosauria</taxon>
        <taxon>Squamata</taxon>
        <taxon>Bifurcata</taxon>
        <taxon>Unidentata</taxon>
        <taxon>Episquamata</taxon>
        <taxon>Toxicofera</taxon>
        <taxon>Serpentes</taxon>
        <taxon>Colubroidea</taxon>
        <taxon>Elapidae</taxon>
        <taxon>Laticaudinae</taxon>
        <taxon>Laticauda</taxon>
    </lineage>
</organism>
<feature type="compositionally biased region" description="Polar residues" evidence="9">
    <location>
        <begin position="201"/>
        <end position="212"/>
    </location>
</feature>
<evidence type="ECO:0000256" key="4">
    <source>
        <dbReference type="ARBA" id="ARBA00022741"/>
    </source>
</evidence>
<dbReference type="Pfam" id="PF00071">
    <property type="entry name" value="Ras"/>
    <property type="match status" value="1"/>
</dbReference>
<dbReference type="GeneTree" id="ENSGT00940000157552"/>
<dbReference type="EC" id="3.6.5.2" evidence="3"/>
<evidence type="ECO:0000256" key="5">
    <source>
        <dbReference type="ARBA" id="ARBA00023134"/>
    </source>
</evidence>
<dbReference type="SMART" id="SM00174">
    <property type="entry name" value="RHO"/>
    <property type="match status" value="1"/>
</dbReference>
<evidence type="ECO:0000256" key="8">
    <source>
        <dbReference type="ARBA" id="ARBA00047660"/>
    </source>
</evidence>
<evidence type="ECO:0000313" key="10">
    <source>
        <dbReference type="Ensembl" id="ENSLLTP00000016650.1"/>
    </source>
</evidence>
<dbReference type="InterPro" id="IPR001806">
    <property type="entry name" value="Small_GTPase"/>
</dbReference>
<comment type="subcellular location">
    <subcellularLocation>
        <location evidence="1">Membrane</location>
        <topology evidence="1">Lipid-anchor</topology>
    </subcellularLocation>
</comment>
<keyword evidence="11" id="KW-1185">Reference proteome</keyword>
<dbReference type="GO" id="GO:0003925">
    <property type="term" value="F:G protein activity"/>
    <property type="evidence" value="ECO:0007669"/>
    <property type="project" value="UniProtKB-EC"/>
</dbReference>
<comment type="similarity">
    <text evidence="2">Belongs to the small GTPase superfamily. Rab family.</text>
</comment>
<dbReference type="SMART" id="SM00173">
    <property type="entry name" value="RAS"/>
    <property type="match status" value="1"/>
</dbReference>
<dbReference type="SUPFAM" id="SSF52540">
    <property type="entry name" value="P-loop containing nucleoside triphosphate hydrolases"/>
    <property type="match status" value="1"/>
</dbReference>
<evidence type="ECO:0000313" key="11">
    <source>
        <dbReference type="Proteomes" id="UP000694406"/>
    </source>
</evidence>
<reference evidence="10" key="1">
    <citation type="submission" date="2025-08" db="UniProtKB">
        <authorList>
            <consortium name="Ensembl"/>
        </authorList>
    </citation>
    <scope>IDENTIFICATION</scope>
</reference>